<dbReference type="STRING" id="1334629.MFUL124B02_00825"/>
<reference evidence="3 6" key="2">
    <citation type="submission" date="2019-07" db="EMBL/GenBank/DDBJ databases">
        <title>Whole genome shotgun sequence of Myxococcus fulvus NBRC 100333.</title>
        <authorList>
            <person name="Hosoyama A."/>
            <person name="Uohara A."/>
            <person name="Ohji S."/>
            <person name="Ichikawa N."/>
        </authorList>
    </citation>
    <scope>NUCLEOTIDE SEQUENCE [LARGE SCALE GENOMIC DNA]</scope>
    <source>
        <strain evidence="3 6">NBRC 100333</strain>
    </source>
</reference>
<dbReference type="InterPro" id="IPR013784">
    <property type="entry name" value="Carb-bd-like_fold"/>
</dbReference>
<dbReference type="OrthoDB" id="5499103at2"/>
<dbReference type="Proteomes" id="UP000183760">
    <property type="component" value="Unassembled WGS sequence"/>
</dbReference>
<evidence type="ECO:0000313" key="3">
    <source>
        <dbReference type="EMBL" id="GEN13427.1"/>
    </source>
</evidence>
<dbReference type="EMBL" id="FOIB01000017">
    <property type="protein sequence ID" value="SEU41526.1"/>
    <property type="molecule type" value="Genomic_DNA"/>
</dbReference>
<dbReference type="RefSeq" id="WP_074959222.1">
    <property type="nucleotide sequence ID" value="NZ_BJXR01000080.1"/>
</dbReference>
<feature type="region of interest" description="Disordered" evidence="2">
    <location>
        <begin position="30"/>
        <end position="55"/>
    </location>
</feature>
<proteinExistence type="predicted"/>
<evidence type="ECO:0000313" key="4">
    <source>
        <dbReference type="EMBL" id="SEU41526.1"/>
    </source>
</evidence>
<dbReference type="AlphaFoldDB" id="A0A511TGX9"/>
<evidence type="ECO:0000313" key="6">
    <source>
        <dbReference type="Proteomes" id="UP000321514"/>
    </source>
</evidence>
<dbReference type="Pfam" id="PF13620">
    <property type="entry name" value="CarboxypepD_reg"/>
    <property type="match status" value="6"/>
</dbReference>
<dbReference type="InterPro" id="IPR051417">
    <property type="entry name" value="SDr/BOS_complex"/>
</dbReference>
<dbReference type="InterPro" id="IPR008969">
    <property type="entry name" value="CarboxyPept-like_regulatory"/>
</dbReference>
<dbReference type="Gene3D" id="2.60.40.1120">
    <property type="entry name" value="Carboxypeptidase-like, regulatory domain"/>
    <property type="match status" value="4"/>
</dbReference>
<accession>A0A511TGX9</accession>
<dbReference type="PANTHER" id="PTHR23303:SF14">
    <property type="entry name" value="BOS COMPLEX SUBUNIT NOMO1-RELATED"/>
    <property type="match status" value="1"/>
</dbReference>
<evidence type="ECO:0000313" key="5">
    <source>
        <dbReference type="Proteomes" id="UP000183760"/>
    </source>
</evidence>
<dbReference type="PANTHER" id="PTHR23303">
    <property type="entry name" value="CARBOXYPEPTIDASE REGULATORY REGION-CONTAINING"/>
    <property type="match status" value="1"/>
</dbReference>
<gene>
    <name evidence="3" type="ORF">MFU01_84640</name>
    <name evidence="4" type="ORF">SAMN05443572_11714</name>
</gene>
<keyword evidence="5" id="KW-1185">Reference proteome</keyword>
<dbReference type="EMBL" id="BJXR01000080">
    <property type="protein sequence ID" value="GEN13427.1"/>
    <property type="molecule type" value="Genomic_DNA"/>
</dbReference>
<dbReference type="SUPFAM" id="SSF49464">
    <property type="entry name" value="Carboxypeptidase regulatory domain-like"/>
    <property type="match status" value="3"/>
</dbReference>
<dbReference type="SUPFAM" id="SSF49478">
    <property type="entry name" value="Cna protein B-type domain"/>
    <property type="match status" value="1"/>
</dbReference>
<sequence>MRGWIVGACIAGVLVLLAWGWWRAEESAPTRERASAARTRPERAGRIRTSAPLPPSSAGLSIRGTVVDLLGRPVSGARVSASWPEDGQTLSTLPCPWEEGARPELLVETTRQYNVADCLPRTRDTVLSLLLAREGESPVHAETRSAEDGSFVLEGLPAGPQALLALSEQGAASRLGVPSGSEHVELVVEHHHRVSGQVLGEDDAPMAEVSILVVSHQQTRFFDTSTDAQGRFEVGPLPAGGHVVLATKEGWPPVLAEHLYQDEPLTIRMSRPRALTGRVLSSGSPVKDVEVLAVREDGDLPQKLRTDPEGRFAFELDPGVYVLTVERASRYALARVTVEKTPLPEVVMNLGEALHVEGSVFGVDPREPVAGAVVTVTAQLPPQRELKATTGADGRYRLGPVEPGPWSFTVEARGYIDLPYGKEVELGSGTGSQDFTLERATSISGRVVDEAGHPLAGIHLNLEQAELEDPVDYETQETALTDSDGAFVLDASAPGDYELIPQTHRFITQRLKMTAPARDVLVTLLAGGEVEGTLSDARGLPLSGFTVYVAPLETEDPGEILTAQGVTSEGRFSRKGVPPGRYRIVAQAVTDGVDQEVSAEVEVRQGEVTKVELRLAEQRNLEGIVVDGSGAPIRGALVRAHSLAPPPQGGVVLVQPRHRHGPPNGVKTDAHGRFLIRGMGLEKHSLTALHPAYELNPEQSTGAPLEDGLVVAPVDVKQVRLVMKRHAHVRGRVVGPEGAPVTGFNIDSIRVTSEDGTFSVPNREGPEVNLFTFEAEGLLSVMREVKGGLDGPDVDLGEIRLGAGRRLRGVVVDARTGAPLPRANVEVHVDERTAIHSLTDEAGRFELGPVTTGTLTLLVSQRGVYRQERVTVEASQQEVTVRLKPGARMLLKAVDLRGAALDGNVTVQGPEGFLDQVFLEKGRVEMGGLVPGRYLLKAEGARKKDSALNYLPRAVEVPDSGEVSVLLQPVPEGSTLTVRAPFHENTYLRLVHGIASLPERPAELQRRMSLGQDGQPVVVGTELVFTFTHVPEGKATLYLMGPEDDRYHAEVLDVPAGGTVSHTVRPVWRTFGVAASEP</sequence>
<comment type="caution">
    <text evidence="3">The sequence shown here is derived from an EMBL/GenBank/DDBJ whole genome shotgun (WGS) entry which is preliminary data.</text>
</comment>
<keyword evidence="1" id="KW-0732">Signal</keyword>
<evidence type="ECO:0000256" key="2">
    <source>
        <dbReference type="SAM" id="MobiDB-lite"/>
    </source>
</evidence>
<dbReference type="Proteomes" id="UP000321514">
    <property type="component" value="Unassembled WGS sequence"/>
</dbReference>
<dbReference type="SUPFAM" id="SSF49452">
    <property type="entry name" value="Starch-binding domain-like"/>
    <property type="match status" value="3"/>
</dbReference>
<organism evidence="3 6">
    <name type="scientific">Myxococcus fulvus</name>
    <dbReference type="NCBI Taxonomy" id="33"/>
    <lineage>
        <taxon>Bacteria</taxon>
        <taxon>Pseudomonadati</taxon>
        <taxon>Myxococcota</taxon>
        <taxon>Myxococcia</taxon>
        <taxon>Myxococcales</taxon>
        <taxon>Cystobacterineae</taxon>
        <taxon>Myxococcaceae</taxon>
        <taxon>Myxococcus</taxon>
    </lineage>
</organism>
<protein>
    <submittedName>
        <fullName evidence="4">Carboxypeptidase regulatory-like domain-containing protein</fullName>
    </submittedName>
</protein>
<feature type="compositionally biased region" description="Basic and acidic residues" evidence="2">
    <location>
        <begin position="30"/>
        <end position="45"/>
    </location>
</feature>
<evidence type="ECO:0000256" key="1">
    <source>
        <dbReference type="ARBA" id="ARBA00022729"/>
    </source>
</evidence>
<name>A0A511TGX9_MYXFU</name>
<dbReference type="GO" id="GO:0030246">
    <property type="term" value="F:carbohydrate binding"/>
    <property type="evidence" value="ECO:0007669"/>
    <property type="project" value="InterPro"/>
</dbReference>
<reference evidence="4 5" key="1">
    <citation type="submission" date="2016-10" db="EMBL/GenBank/DDBJ databases">
        <authorList>
            <person name="Varghese N."/>
            <person name="Submissions S."/>
        </authorList>
    </citation>
    <scope>NUCLEOTIDE SEQUENCE [LARGE SCALE GENOMIC DNA]</scope>
    <source>
        <strain evidence="4 5">DSM 16525</strain>
    </source>
</reference>